<accession>I4D3T8</accession>
<evidence type="ECO:0000313" key="2">
    <source>
        <dbReference type="EMBL" id="AFM40462.1"/>
    </source>
</evidence>
<dbReference type="KEGG" id="dai:Desaci_1445"/>
<keyword evidence="1" id="KW-0812">Transmembrane</keyword>
<organism evidence="2 3">
    <name type="scientific">Desulfosporosinus acidiphilus (strain DSM 22704 / JCM 16185 / SJ4)</name>
    <dbReference type="NCBI Taxonomy" id="646529"/>
    <lineage>
        <taxon>Bacteria</taxon>
        <taxon>Bacillati</taxon>
        <taxon>Bacillota</taxon>
        <taxon>Clostridia</taxon>
        <taxon>Eubacteriales</taxon>
        <taxon>Desulfitobacteriaceae</taxon>
        <taxon>Desulfosporosinus</taxon>
    </lineage>
</organism>
<evidence type="ECO:0000313" key="3">
    <source>
        <dbReference type="Proteomes" id="UP000002892"/>
    </source>
</evidence>
<dbReference type="Pfam" id="PF04307">
    <property type="entry name" value="YdjM"/>
    <property type="match status" value="1"/>
</dbReference>
<keyword evidence="2" id="KW-0378">Hydrolase</keyword>
<dbReference type="PANTHER" id="PTHR35531:SF1">
    <property type="entry name" value="INNER MEMBRANE PROTEIN YBCI-RELATED"/>
    <property type="match status" value="1"/>
</dbReference>
<dbReference type="AlphaFoldDB" id="I4D3T8"/>
<keyword evidence="1" id="KW-1133">Transmembrane helix</keyword>
<reference evidence="2 3" key="1">
    <citation type="journal article" date="2012" name="J. Bacteriol.">
        <title>Complete genome sequences of Desulfosporosinus orientis DSM765T, Desulfosporosinus youngiae DSM17734T, Desulfosporosinus meridiei DSM13257T, and Desulfosporosinus acidiphilus DSM22704T.</title>
        <authorList>
            <person name="Pester M."/>
            <person name="Brambilla E."/>
            <person name="Alazard D."/>
            <person name="Rattei T."/>
            <person name="Weinmaier T."/>
            <person name="Han J."/>
            <person name="Lucas S."/>
            <person name="Lapidus A."/>
            <person name="Cheng J.F."/>
            <person name="Goodwin L."/>
            <person name="Pitluck S."/>
            <person name="Peters L."/>
            <person name="Ovchinnikova G."/>
            <person name="Teshima H."/>
            <person name="Detter J.C."/>
            <person name="Han C.S."/>
            <person name="Tapia R."/>
            <person name="Land M.L."/>
            <person name="Hauser L."/>
            <person name="Kyrpides N.C."/>
            <person name="Ivanova N.N."/>
            <person name="Pagani I."/>
            <person name="Huntmann M."/>
            <person name="Wei C.L."/>
            <person name="Davenport K.W."/>
            <person name="Daligault H."/>
            <person name="Chain P.S."/>
            <person name="Chen A."/>
            <person name="Mavromatis K."/>
            <person name="Markowitz V."/>
            <person name="Szeto E."/>
            <person name="Mikhailova N."/>
            <person name="Pati A."/>
            <person name="Wagner M."/>
            <person name="Woyke T."/>
            <person name="Ollivier B."/>
            <person name="Klenk H.P."/>
            <person name="Spring S."/>
            <person name="Loy A."/>
        </authorList>
    </citation>
    <scope>NUCLEOTIDE SEQUENCE [LARGE SCALE GENOMIC DNA]</scope>
    <source>
        <strain evidence="3">DSM 22704 / JCM 16185 / SJ4</strain>
    </source>
</reference>
<feature type="transmembrane region" description="Helical" evidence="1">
    <location>
        <begin position="26"/>
        <end position="44"/>
    </location>
</feature>
<dbReference type="eggNOG" id="COG1988">
    <property type="taxonomic scope" value="Bacteria"/>
</dbReference>
<evidence type="ECO:0000256" key="1">
    <source>
        <dbReference type="SAM" id="Phobius"/>
    </source>
</evidence>
<keyword evidence="1" id="KW-0472">Membrane</keyword>
<dbReference type="Proteomes" id="UP000002892">
    <property type="component" value="Chromosome"/>
</dbReference>
<sequence>MMGSTHAAAGMLAAEIVLSVSHAPPIYWPIGIAFGAASAILPDIDHPSSFLNQRLPLGSSAGMALDHRHFTHSIAAAWLFSLYLHWLWPMVPSILLTCAVAGYLSHPVLMDILNPEGAQLLWPLPWMISLARILPYPLTFSTEDWMERVVLKNGLWILVIITVVQPKLI</sequence>
<dbReference type="InterPro" id="IPR007404">
    <property type="entry name" value="YdjM-like"/>
</dbReference>
<dbReference type="RefSeq" id="WP_014826469.1">
    <property type="nucleotide sequence ID" value="NC_018068.1"/>
</dbReference>
<dbReference type="OrthoDB" id="5459053at2"/>
<name>I4D3T8_DESAJ</name>
<dbReference type="EMBL" id="CP003639">
    <property type="protein sequence ID" value="AFM40462.1"/>
    <property type="molecule type" value="Genomic_DNA"/>
</dbReference>
<keyword evidence="3" id="KW-1185">Reference proteome</keyword>
<dbReference type="PANTHER" id="PTHR35531">
    <property type="entry name" value="INNER MEMBRANE PROTEIN YBCI-RELATED"/>
    <property type="match status" value="1"/>
</dbReference>
<protein>
    <submittedName>
        <fullName evidence="2">Putative membrane-bound metal-dependent hydrolase</fullName>
    </submittedName>
</protein>
<dbReference type="HOGENOM" id="CLU_097802_1_1_9"/>
<gene>
    <name evidence="2" type="ordered locus">Desaci_1445</name>
</gene>
<dbReference type="STRING" id="646529.Desaci_1445"/>
<dbReference type="GO" id="GO:0016787">
    <property type="term" value="F:hydrolase activity"/>
    <property type="evidence" value="ECO:0007669"/>
    <property type="project" value="UniProtKB-KW"/>
</dbReference>
<proteinExistence type="predicted"/>